<evidence type="ECO:0000313" key="3">
    <source>
        <dbReference type="EMBL" id="KAK6516286.1"/>
    </source>
</evidence>
<feature type="compositionally biased region" description="Low complexity" evidence="1">
    <location>
        <begin position="447"/>
        <end position="462"/>
    </location>
</feature>
<feature type="chain" id="PRO_5042814054" evidence="2">
    <location>
        <begin position="32"/>
        <end position="462"/>
    </location>
</feature>
<dbReference type="AlphaFoldDB" id="A0AAN8S0D6"/>
<feature type="compositionally biased region" description="Gly residues" evidence="1">
    <location>
        <begin position="415"/>
        <end position="426"/>
    </location>
</feature>
<comment type="caution">
    <text evidence="3">The sequence shown here is derived from an EMBL/GenBank/DDBJ whole genome shotgun (WGS) entry which is preliminary data.</text>
</comment>
<protein>
    <submittedName>
        <fullName evidence="3">Uncharacterized protein</fullName>
    </submittedName>
</protein>
<proteinExistence type="predicted"/>
<organism evidence="3 4">
    <name type="scientific">Arthrobotrys conoides</name>
    <dbReference type="NCBI Taxonomy" id="74498"/>
    <lineage>
        <taxon>Eukaryota</taxon>
        <taxon>Fungi</taxon>
        <taxon>Dikarya</taxon>
        <taxon>Ascomycota</taxon>
        <taxon>Pezizomycotina</taxon>
        <taxon>Orbiliomycetes</taxon>
        <taxon>Orbiliales</taxon>
        <taxon>Orbiliaceae</taxon>
        <taxon>Arthrobotrys</taxon>
    </lineage>
</organism>
<name>A0AAN8S0D6_9PEZI</name>
<reference evidence="3 4" key="1">
    <citation type="submission" date="2019-10" db="EMBL/GenBank/DDBJ databases">
        <authorList>
            <person name="Palmer J.M."/>
        </authorList>
    </citation>
    <scope>NUCLEOTIDE SEQUENCE [LARGE SCALE GENOMIC DNA]</scope>
    <source>
        <strain evidence="3 4">TWF506</strain>
    </source>
</reference>
<sequence>MGIHSFEHSRRSHFKNFLSLFILATTSKVASSPVSQINRTIPGSLTVLTLHSVKTSTSIPTLPISKSVLRTLSFNFTDPTNITHTANHDENSTSHGVDGTNVATTNISVLSREPVEALTINAVSNAAATASSTHTIETKTSKSAIVLETSTYKRVINPNVFYTSDRMNIQCNSAAWAVERVIIPWMQDRLPEEFAPRGPGGEDYSQSFSRIKAGFRWGFGEWVHSRGEESTRLQKNVRLFHGFCKGCTCDEAGKIIVRPAGCYCTVGLVDNIAHLSGESRTAVMQHSRAELQNAIDRIPHTVRGSNPGWTFRGWDGAEMGFTPAPDLDPIFYIPDVDYEADPEDDSTVNVSDWDADEFLYGPDQYDKDGNLLALGNLEWAQKSSDGQGKGKTVERDPYKGHSFYWDSFPPNYYNGGGGPGGGGSFPGGISKRELKTLSQIQGDAIDSQAGEGQGAASGLQKA</sequence>
<evidence type="ECO:0000256" key="2">
    <source>
        <dbReference type="SAM" id="SignalP"/>
    </source>
</evidence>
<accession>A0AAN8S0D6</accession>
<feature type="region of interest" description="Disordered" evidence="1">
    <location>
        <begin position="415"/>
        <end position="462"/>
    </location>
</feature>
<keyword evidence="2" id="KW-0732">Signal</keyword>
<keyword evidence="4" id="KW-1185">Reference proteome</keyword>
<dbReference type="EMBL" id="JAVHJM010000003">
    <property type="protein sequence ID" value="KAK6516286.1"/>
    <property type="molecule type" value="Genomic_DNA"/>
</dbReference>
<evidence type="ECO:0000313" key="4">
    <source>
        <dbReference type="Proteomes" id="UP001307849"/>
    </source>
</evidence>
<feature type="signal peptide" evidence="2">
    <location>
        <begin position="1"/>
        <end position="31"/>
    </location>
</feature>
<gene>
    <name evidence="3" type="ORF">TWF506_006195</name>
</gene>
<evidence type="ECO:0000256" key="1">
    <source>
        <dbReference type="SAM" id="MobiDB-lite"/>
    </source>
</evidence>
<dbReference type="Proteomes" id="UP001307849">
    <property type="component" value="Unassembled WGS sequence"/>
</dbReference>